<evidence type="ECO:0000256" key="5">
    <source>
        <dbReference type="RuleBase" id="RU362059"/>
    </source>
</evidence>
<evidence type="ECO:0000256" key="4">
    <source>
        <dbReference type="RuleBase" id="RU003718"/>
    </source>
</evidence>
<feature type="chain" id="PRO_5040544973" description="UDP-glucuronosyltransferase" evidence="5">
    <location>
        <begin position="22"/>
        <end position="514"/>
    </location>
</feature>
<dbReference type="GO" id="GO:0016020">
    <property type="term" value="C:membrane"/>
    <property type="evidence" value="ECO:0007669"/>
    <property type="project" value="UniProtKB-SubCell"/>
</dbReference>
<evidence type="ECO:0000256" key="3">
    <source>
        <dbReference type="ARBA" id="ARBA00022679"/>
    </source>
</evidence>
<dbReference type="InterPro" id="IPR002213">
    <property type="entry name" value="UDP_glucos_trans"/>
</dbReference>
<keyword evidence="5" id="KW-0472">Membrane</keyword>
<dbReference type="EMBL" id="OU895877">
    <property type="protein sequence ID" value="CAG9800391.1"/>
    <property type="molecule type" value="Genomic_DNA"/>
</dbReference>
<name>A0A9N9WPW0_9DIPT</name>
<dbReference type="Pfam" id="PF00201">
    <property type="entry name" value="UDPGT"/>
    <property type="match status" value="1"/>
</dbReference>
<comment type="similarity">
    <text evidence="1 4">Belongs to the UDP-glycosyltransferase family.</text>
</comment>
<protein>
    <recommendedName>
        <fullName evidence="5">UDP-glucuronosyltransferase</fullName>
        <ecNumber evidence="5">2.4.1.17</ecNumber>
    </recommendedName>
</protein>
<dbReference type="Proteomes" id="UP001153620">
    <property type="component" value="Chromosome 1"/>
</dbReference>
<proteinExistence type="inferred from homology"/>
<dbReference type="CDD" id="cd03784">
    <property type="entry name" value="GT1_Gtf-like"/>
    <property type="match status" value="1"/>
</dbReference>
<accession>A0A9N9WPW0</accession>
<organism evidence="6 7">
    <name type="scientific">Chironomus riparius</name>
    <dbReference type="NCBI Taxonomy" id="315576"/>
    <lineage>
        <taxon>Eukaryota</taxon>
        <taxon>Metazoa</taxon>
        <taxon>Ecdysozoa</taxon>
        <taxon>Arthropoda</taxon>
        <taxon>Hexapoda</taxon>
        <taxon>Insecta</taxon>
        <taxon>Pterygota</taxon>
        <taxon>Neoptera</taxon>
        <taxon>Endopterygota</taxon>
        <taxon>Diptera</taxon>
        <taxon>Nematocera</taxon>
        <taxon>Chironomoidea</taxon>
        <taxon>Chironomidae</taxon>
        <taxon>Chironominae</taxon>
        <taxon>Chironomus</taxon>
    </lineage>
</organism>
<dbReference type="EC" id="2.4.1.17" evidence="5"/>
<dbReference type="PANTHER" id="PTHR48043:SF145">
    <property type="entry name" value="FI06409P-RELATED"/>
    <property type="match status" value="1"/>
</dbReference>
<dbReference type="InterPro" id="IPR050271">
    <property type="entry name" value="UDP-glycosyltransferase"/>
</dbReference>
<keyword evidence="3 4" id="KW-0808">Transferase</keyword>
<dbReference type="OrthoDB" id="5835829at2759"/>
<feature type="signal peptide" evidence="5">
    <location>
        <begin position="1"/>
        <end position="21"/>
    </location>
</feature>
<dbReference type="GO" id="GO:0015020">
    <property type="term" value="F:glucuronosyltransferase activity"/>
    <property type="evidence" value="ECO:0007669"/>
    <property type="project" value="UniProtKB-EC"/>
</dbReference>
<reference evidence="6" key="1">
    <citation type="submission" date="2022-01" db="EMBL/GenBank/DDBJ databases">
        <authorList>
            <person name="King R."/>
        </authorList>
    </citation>
    <scope>NUCLEOTIDE SEQUENCE</scope>
</reference>
<evidence type="ECO:0000313" key="6">
    <source>
        <dbReference type="EMBL" id="CAG9800391.1"/>
    </source>
</evidence>
<dbReference type="Gene3D" id="3.40.50.2000">
    <property type="entry name" value="Glycogen Phosphorylase B"/>
    <property type="match status" value="1"/>
</dbReference>
<gene>
    <name evidence="6" type="ORF">CHIRRI_LOCUS3334</name>
</gene>
<evidence type="ECO:0000256" key="1">
    <source>
        <dbReference type="ARBA" id="ARBA00009995"/>
    </source>
</evidence>
<keyword evidence="2 4" id="KW-0328">Glycosyltransferase</keyword>
<dbReference type="PANTHER" id="PTHR48043">
    <property type="entry name" value="EG:EG0003.4 PROTEIN-RELATED"/>
    <property type="match status" value="1"/>
</dbReference>
<keyword evidence="5" id="KW-0732">Signal</keyword>
<evidence type="ECO:0000256" key="2">
    <source>
        <dbReference type="ARBA" id="ARBA00022676"/>
    </source>
</evidence>
<reference evidence="6" key="2">
    <citation type="submission" date="2022-10" db="EMBL/GenBank/DDBJ databases">
        <authorList>
            <consortium name="ENA_rothamsted_submissions"/>
            <consortium name="culmorum"/>
            <person name="King R."/>
        </authorList>
    </citation>
    <scope>NUCLEOTIDE SEQUENCE</scope>
</reference>
<comment type="subcellular location">
    <subcellularLocation>
        <location evidence="5">Membrane</location>
        <topology evidence="5">Single-pass membrane protein</topology>
    </subcellularLocation>
</comment>
<keyword evidence="5" id="KW-0812">Transmembrane</keyword>
<dbReference type="InterPro" id="IPR035595">
    <property type="entry name" value="UDP_glycos_trans_CS"/>
</dbReference>
<feature type="transmembrane region" description="Helical" evidence="5">
    <location>
        <begin position="479"/>
        <end position="498"/>
    </location>
</feature>
<evidence type="ECO:0000313" key="7">
    <source>
        <dbReference type="Proteomes" id="UP001153620"/>
    </source>
</evidence>
<dbReference type="FunFam" id="3.40.50.2000:FF:000021">
    <property type="entry name" value="UDP-glucuronosyltransferase"/>
    <property type="match status" value="1"/>
</dbReference>
<keyword evidence="7" id="KW-1185">Reference proteome</keyword>
<sequence length="514" mass="59855">MKQLLLSLVFVFSQNILVSESANILGIFNYPSYSHQLVFQKIVKDLSARGHSLTILTVNKINDNYPNVTEIYMEGSYESNDFNLAESKEKKFSVLRLFSIFYQSTVKRTFHQLNNPEVKKLINNADKQKFDLMLVEYLYQHPLIYFAEIYDCPVVAVSSMEVTNFIHNIIGNYINFAIHPEHILEYEHGKLTLPQRFLSVTVHSFIFLLMVPCIAVGEFIFKWNYFPNVKASFADIHENRIEFLLQNANPVLGATRPVTHNTIMLGNLHIEPPKEIQGDLKNFLDASKNGVIYVSFGTNVNTNYLNERSLSIFINTFKKLNFNVLWKLDGNHEEIRNQTSNIYVSKWYPQADLLAHPNVKLFITHCGLMSLEESIDREIPMLAIPFLFDQYQNAFKVRNEEIGVHLEYETLTEESLFNGIMEATKSKYKESIKQFKTLMYDVPMQSREKAVWWIEYAIRNKGRNRLKYIGAKVPFYQQYYLDVILVYAVLILLVKKVLSFLKSACIFRVKNKVD</sequence>
<dbReference type="AlphaFoldDB" id="A0A9N9WPW0"/>
<dbReference type="SUPFAM" id="SSF53756">
    <property type="entry name" value="UDP-Glycosyltransferase/glycogen phosphorylase"/>
    <property type="match status" value="1"/>
</dbReference>
<dbReference type="PROSITE" id="PS00375">
    <property type="entry name" value="UDPGT"/>
    <property type="match status" value="1"/>
</dbReference>
<comment type="catalytic activity">
    <reaction evidence="5">
        <text>glucuronate acceptor + UDP-alpha-D-glucuronate = acceptor beta-D-glucuronoside + UDP + H(+)</text>
        <dbReference type="Rhea" id="RHEA:21032"/>
        <dbReference type="ChEBI" id="CHEBI:15378"/>
        <dbReference type="ChEBI" id="CHEBI:58052"/>
        <dbReference type="ChEBI" id="CHEBI:58223"/>
        <dbReference type="ChEBI" id="CHEBI:132367"/>
        <dbReference type="ChEBI" id="CHEBI:132368"/>
        <dbReference type="EC" id="2.4.1.17"/>
    </reaction>
</comment>
<keyword evidence="5" id="KW-1133">Transmembrane helix</keyword>